<keyword evidence="2" id="KW-1185">Reference proteome</keyword>
<dbReference type="Proteomes" id="UP001595715">
    <property type="component" value="Unassembled WGS sequence"/>
</dbReference>
<protein>
    <submittedName>
        <fullName evidence="1">Uncharacterized protein</fullName>
    </submittedName>
</protein>
<name>A0ABV8K8N6_9BACL</name>
<evidence type="ECO:0000313" key="2">
    <source>
        <dbReference type="Proteomes" id="UP001595715"/>
    </source>
</evidence>
<evidence type="ECO:0000313" key="1">
    <source>
        <dbReference type="EMBL" id="MFC4102379.1"/>
    </source>
</evidence>
<accession>A0ABV8K8N6</accession>
<gene>
    <name evidence="1" type="ORF">ACFOZ8_22435</name>
</gene>
<comment type="caution">
    <text evidence="1">The sequence shown here is derived from an EMBL/GenBank/DDBJ whole genome shotgun (WGS) entry which is preliminary data.</text>
</comment>
<reference evidence="2" key="1">
    <citation type="journal article" date="2019" name="Int. J. Syst. Evol. Microbiol.">
        <title>The Global Catalogue of Microorganisms (GCM) 10K type strain sequencing project: providing services to taxonomists for standard genome sequencing and annotation.</title>
        <authorList>
            <consortium name="The Broad Institute Genomics Platform"/>
            <consortium name="The Broad Institute Genome Sequencing Center for Infectious Disease"/>
            <person name="Wu L."/>
            <person name="Ma J."/>
        </authorList>
    </citation>
    <scope>NUCLEOTIDE SEQUENCE [LARGE SCALE GENOMIC DNA]</scope>
    <source>
        <strain evidence="2">IBRC-M 10987</strain>
    </source>
</reference>
<proteinExistence type="predicted"/>
<organism evidence="1 2">
    <name type="scientific">Paenibacillus xanthanilyticus</name>
    <dbReference type="NCBI Taxonomy" id="1783531"/>
    <lineage>
        <taxon>Bacteria</taxon>
        <taxon>Bacillati</taxon>
        <taxon>Bacillota</taxon>
        <taxon>Bacilli</taxon>
        <taxon>Bacillales</taxon>
        <taxon>Paenibacillaceae</taxon>
        <taxon>Paenibacillus</taxon>
    </lineage>
</organism>
<dbReference type="RefSeq" id="WP_377720998.1">
    <property type="nucleotide sequence ID" value="NZ_JBHSAM010000033.1"/>
</dbReference>
<sequence length="121" mass="13273">MLSNEIISAQQRELDVIDKKSSWIAQHLASLISDKQLQDTEKLTLAVLIEDFRGIIDQYGSLSLLNQKAGDDLFNELRTSFGFALDAVSISPSSASLENVSAMVEAITVFKGNVAELKNRS</sequence>
<dbReference type="EMBL" id="JBHSAM010000033">
    <property type="protein sequence ID" value="MFC4102379.1"/>
    <property type="molecule type" value="Genomic_DNA"/>
</dbReference>